<dbReference type="PANTHER" id="PTHR14791:SF29">
    <property type="entry name" value="PROTEIN KIBRA"/>
    <property type="match status" value="1"/>
</dbReference>
<dbReference type="Proteomes" id="UP000634136">
    <property type="component" value="Unassembled WGS sequence"/>
</dbReference>
<feature type="region of interest" description="Disordered" evidence="1">
    <location>
        <begin position="129"/>
        <end position="160"/>
    </location>
</feature>
<dbReference type="EMBL" id="JAAIUW010000003">
    <property type="protein sequence ID" value="KAF7839050.1"/>
    <property type="molecule type" value="Genomic_DNA"/>
</dbReference>
<dbReference type="InterPro" id="IPR051105">
    <property type="entry name" value="WWC/KIBRA_Hippo_Reg"/>
</dbReference>
<sequence>MTAPNMETITASLERSLQNFSLNSHNHHSSSSSEGEGEGADVADDGIAMIGSSSSSSHHNNSNSDATLDLNSHISLPYHWEQCLDLKTGEIYYINWRNGMKAKEDPRRIMGVQSGEYYYSEEEESWYDSEESSSESWPSSSKEHTNSSSSNNNNNQGGEKQNNVLVVAGCKNCLMYFMVPKQVQHCPKCTDQLLHFDRGSDSERCPRGFSSSLAY</sequence>
<organism evidence="2 3">
    <name type="scientific">Senna tora</name>
    <dbReference type="NCBI Taxonomy" id="362788"/>
    <lineage>
        <taxon>Eukaryota</taxon>
        <taxon>Viridiplantae</taxon>
        <taxon>Streptophyta</taxon>
        <taxon>Embryophyta</taxon>
        <taxon>Tracheophyta</taxon>
        <taxon>Spermatophyta</taxon>
        <taxon>Magnoliopsida</taxon>
        <taxon>eudicotyledons</taxon>
        <taxon>Gunneridae</taxon>
        <taxon>Pentapetalae</taxon>
        <taxon>rosids</taxon>
        <taxon>fabids</taxon>
        <taxon>Fabales</taxon>
        <taxon>Fabaceae</taxon>
        <taxon>Caesalpinioideae</taxon>
        <taxon>Cassia clade</taxon>
        <taxon>Senna</taxon>
    </lineage>
</organism>
<reference evidence="2" key="1">
    <citation type="submission" date="2020-09" db="EMBL/GenBank/DDBJ databases">
        <title>Genome-Enabled Discovery of Anthraquinone Biosynthesis in Senna tora.</title>
        <authorList>
            <person name="Kang S.-H."/>
            <person name="Pandey R.P."/>
            <person name="Lee C.-M."/>
            <person name="Sim J.-S."/>
            <person name="Jeong J.-T."/>
            <person name="Choi B.-S."/>
            <person name="Jung M."/>
            <person name="Ginzburg D."/>
            <person name="Zhao K."/>
            <person name="Won S.Y."/>
            <person name="Oh T.-J."/>
            <person name="Yu Y."/>
            <person name="Kim N.-H."/>
            <person name="Lee O.R."/>
            <person name="Lee T.-H."/>
            <person name="Bashyal P."/>
            <person name="Kim T.-S."/>
            <person name="Lee W.-H."/>
            <person name="Kawkins C."/>
            <person name="Kim C.-K."/>
            <person name="Kim J.S."/>
            <person name="Ahn B.O."/>
            <person name="Rhee S.Y."/>
            <person name="Sohng J.K."/>
        </authorList>
    </citation>
    <scope>NUCLEOTIDE SEQUENCE</scope>
    <source>
        <tissue evidence="2">Leaf</tissue>
    </source>
</reference>
<dbReference type="PANTHER" id="PTHR14791">
    <property type="entry name" value="BOMB/KIRA PROTEINS"/>
    <property type="match status" value="1"/>
</dbReference>
<evidence type="ECO:0000256" key="1">
    <source>
        <dbReference type="SAM" id="MobiDB-lite"/>
    </source>
</evidence>
<feature type="compositionally biased region" description="Low complexity" evidence="1">
    <location>
        <begin position="134"/>
        <end position="160"/>
    </location>
</feature>
<evidence type="ECO:0000313" key="2">
    <source>
        <dbReference type="EMBL" id="KAF7839050.1"/>
    </source>
</evidence>
<accession>A0A834X6V4</accession>
<name>A0A834X6V4_9FABA</name>
<comment type="caution">
    <text evidence="2">The sequence shown here is derived from an EMBL/GenBank/DDBJ whole genome shotgun (WGS) entry which is preliminary data.</text>
</comment>
<proteinExistence type="predicted"/>
<evidence type="ECO:0000313" key="3">
    <source>
        <dbReference type="Proteomes" id="UP000634136"/>
    </source>
</evidence>
<dbReference type="Gene3D" id="2.20.70.10">
    <property type="match status" value="1"/>
</dbReference>
<feature type="region of interest" description="Disordered" evidence="1">
    <location>
        <begin position="1"/>
        <end position="42"/>
    </location>
</feature>
<gene>
    <name evidence="2" type="ORF">G2W53_007532</name>
</gene>
<dbReference type="SUPFAM" id="SSF51045">
    <property type="entry name" value="WW domain"/>
    <property type="match status" value="1"/>
</dbReference>
<feature type="compositionally biased region" description="Polar residues" evidence="1">
    <location>
        <begin position="1"/>
        <end position="22"/>
    </location>
</feature>
<dbReference type="AlphaFoldDB" id="A0A834X6V4"/>
<protein>
    <submittedName>
        <fullName evidence="2">Humj1 family protein</fullName>
    </submittedName>
</protein>
<dbReference type="OrthoDB" id="1930512at2759"/>
<keyword evidence="3" id="KW-1185">Reference proteome</keyword>
<dbReference type="InterPro" id="IPR036020">
    <property type="entry name" value="WW_dom_sf"/>
</dbReference>